<sequence>MSADRHQQTRQLFNEAVGMDGTQRRWFLQSIDDRDLAADVERLLESSACCGTFGDRKSSCHSDQQTNSQSEQQSDSQSSNR</sequence>
<dbReference type="Proteomes" id="UP001158067">
    <property type="component" value="Unassembled WGS sequence"/>
</dbReference>
<organism evidence="2 3">
    <name type="scientific">Neorhodopirellula lusitana</name>
    <dbReference type="NCBI Taxonomy" id="445327"/>
    <lineage>
        <taxon>Bacteria</taxon>
        <taxon>Pseudomonadati</taxon>
        <taxon>Planctomycetota</taxon>
        <taxon>Planctomycetia</taxon>
        <taxon>Pirellulales</taxon>
        <taxon>Pirellulaceae</taxon>
        <taxon>Neorhodopirellula</taxon>
    </lineage>
</organism>
<reference evidence="2 3" key="1">
    <citation type="submission" date="2017-05" db="EMBL/GenBank/DDBJ databases">
        <authorList>
            <person name="Varghese N."/>
            <person name="Submissions S."/>
        </authorList>
    </citation>
    <scope>NUCLEOTIDE SEQUENCE [LARGE SCALE GENOMIC DNA]</scope>
    <source>
        <strain evidence="2 3">DSM 25457</strain>
    </source>
</reference>
<dbReference type="EMBL" id="FXUG01000002">
    <property type="protein sequence ID" value="SMP47438.1"/>
    <property type="molecule type" value="Genomic_DNA"/>
</dbReference>
<proteinExistence type="predicted"/>
<dbReference type="RefSeq" id="WP_283431620.1">
    <property type="nucleotide sequence ID" value="NZ_CAWLDM010000001.1"/>
</dbReference>
<feature type="compositionally biased region" description="Low complexity" evidence="1">
    <location>
        <begin position="62"/>
        <end position="81"/>
    </location>
</feature>
<accession>A0ABY1PTR5</accession>
<gene>
    <name evidence="2" type="ORF">SAMN06265222_102299</name>
</gene>
<evidence type="ECO:0000313" key="3">
    <source>
        <dbReference type="Proteomes" id="UP001158067"/>
    </source>
</evidence>
<evidence type="ECO:0000256" key="1">
    <source>
        <dbReference type="SAM" id="MobiDB-lite"/>
    </source>
</evidence>
<keyword evidence="3" id="KW-1185">Reference proteome</keyword>
<feature type="region of interest" description="Disordered" evidence="1">
    <location>
        <begin position="54"/>
        <end position="81"/>
    </location>
</feature>
<comment type="caution">
    <text evidence="2">The sequence shown here is derived from an EMBL/GenBank/DDBJ whole genome shotgun (WGS) entry which is preliminary data.</text>
</comment>
<name>A0ABY1PTR5_9BACT</name>
<evidence type="ECO:0000313" key="2">
    <source>
        <dbReference type="EMBL" id="SMP47438.1"/>
    </source>
</evidence>
<protein>
    <submittedName>
        <fullName evidence="2">Uncharacterized protein</fullName>
    </submittedName>
</protein>